<dbReference type="SUPFAM" id="SSF51283">
    <property type="entry name" value="dUTPase-like"/>
    <property type="match status" value="1"/>
</dbReference>
<dbReference type="EMBL" id="QLSX01000002">
    <property type="protein sequence ID" value="RAR63636.1"/>
    <property type="molecule type" value="Genomic_DNA"/>
</dbReference>
<dbReference type="InterPro" id="IPR036157">
    <property type="entry name" value="dUTPase-like_sf"/>
</dbReference>
<dbReference type="InterPro" id="IPR008181">
    <property type="entry name" value="dUTPase"/>
</dbReference>
<dbReference type="FunFam" id="2.70.40.10:FF:000002">
    <property type="entry name" value="dUTP diphosphatase"/>
    <property type="match status" value="1"/>
</dbReference>
<comment type="similarity">
    <text evidence="1 7">Belongs to the dUTPase family.</text>
</comment>
<keyword evidence="3 7" id="KW-0378">Hydrolase</keyword>
<dbReference type="GO" id="GO:0046081">
    <property type="term" value="P:dUTP catabolic process"/>
    <property type="evidence" value="ECO:0007669"/>
    <property type="project" value="InterPro"/>
</dbReference>
<name>A0A328Y500_9GAMM</name>
<evidence type="ECO:0000313" key="10">
    <source>
        <dbReference type="EMBL" id="RAR63636.1"/>
    </source>
</evidence>
<evidence type="ECO:0000259" key="9">
    <source>
        <dbReference type="Pfam" id="PF00692"/>
    </source>
</evidence>
<evidence type="ECO:0000313" key="11">
    <source>
        <dbReference type="Proteomes" id="UP000249700"/>
    </source>
</evidence>
<dbReference type="InterPro" id="IPR029054">
    <property type="entry name" value="dUTPase-like"/>
</dbReference>
<accession>A0A328Y500</accession>
<evidence type="ECO:0000256" key="6">
    <source>
        <dbReference type="ARBA" id="ARBA00047686"/>
    </source>
</evidence>
<feature type="binding site" evidence="7">
    <location>
        <begin position="91"/>
        <end position="93"/>
    </location>
    <ligand>
        <name>substrate</name>
    </ligand>
</feature>
<keyword evidence="4 7" id="KW-0460">Magnesium</keyword>
<evidence type="ECO:0000256" key="4">
    <source>
        <dbReference type="ARBA" id="ARBA00022842"/>
    </source>
</evidence>
<comment type="caution">
    <text evidence="10">The sequence shown here is derived from an EMBL/GenBank/DDBJ whole genome shotgun (WGS) entry which is preliminary data.</text>
</comment>
<keyword evidence="2 7" id="KW-0479">Metal-binding</keyword>
<evidence type="ECO:0000256" key="5">
    <source>
        <dbReference type="ARBA" id="ARBA00023080"/>
    </source>
</evidence>
<dbReference type="HAMAP" id="MF_00116">
    <property type="entry name" value="dUTPase_bact"/>
    <property type="match status" value="1"/>
</dbReference>
<dbReference type="CDD" id="cd07557">
    <property type="entry name" value="trimeric_dUTPase"/>
    <property type="match status" value="1"/>
</dbReference>
<dbReference type="InterPro" id="IPR033704">
    <property type="entry name" value="dUTPase_trimeric"/>
</dbReference>
<feature type="compositionally biased region" description="Low complexity" evidence="8">
    <location>
        <begin position="146"/>
        <end position="158"/>
    </location>
</feature>
<feature type="domain" description="dUTPase-like" evidence="9">
    <location>
        <begin position="22"/>
        <end position="141"/>
    </location>
</feature>
<organism evidence="10 11">
    <name type="scientific">Onishia taeanensis</name>
    <dbReference type="NCBI Taxonomy" id="284577"/>
    <lineage>
        <taxon>Bacteria</taxon>
        <taxon>Pseudomonadati</taxon>
        <taxon>Pseudomonadota</taxon>
        <taxon>Gammaproteobacteria</taxon>
        <taxon>Oceanospirillales</taxon>
        <taxon>Halomonadaceae</taxon>
        <taxon>Onishia</taxon>
    </lineage>
</organism>
<dbReference type="PANTHER" id="PTHR11241:SF0">
    <property type="entry name" value="DEOXYURIDINE 5'-TRIPHOSPHATE NUCLEOTIDOHYDROLASE"/>
    <property type="match status" value="1"/>
</dbReference>
<dbReference type="GO" id="GO:0000287">
    <property type="term" value="F:magnesium ion binding"/>
    <property type="evidence" value="ECO:0007669"/>
    <property type="project" value="UniProtKB-UniRule"/>
</dbReference>
<dbReference type="Gene3D" id="2.70.40.10">
    <property type="match status" value="1"/>
</dbReference>
<dbReference type="EC" id="3.6.1.23" evidence="7"/>
<evidence type="ECO:0000256" key="2">
    <source>
        <dbReference type="ARBA" id="ARBA00022723"/>
    </source>
</evidence>
<evidence type="ECO:0000256" key="8">
    <source>
        <dbReference type="SAM" id="MobiDB-lite"/>
    </source>
</evidence>
<dbReference type="UniPathway" id="UPA00610">
    <property type="reaction ID" value="UER00666"/>
</dbReference>
<dbReference type="Pfam" id="PF00692">
    <property type="entry name" value="dUTPase"/>
    <property type="match status" value="1"/>
</dbReference>
<gene>
    <name evidence="7" type="primary">dut</name>
    <name evidence="10" type="ORF">BCL93_102379</name>
</gene>
<dbReference type="OrthoDB" id="9809956at2"/>
<feature type="binding site" evidence="7">
    <location>
        <position position="87"/>
    </location>
    <ligand>
        <name>substrate</name>
    </ligand>
</feature>
<evidence type="ECO:0000256" key="7">
    <source>
        <dbReference type="HAMAP-Rule" id="MF_00116"/>
    </source>
</evidence>
<dbReference type="RefSeq" id="WP_112053935.1">
    <property type="nucleotide sequence ID" value="NZ_QLSX01000002.1"/>
</dbReference>
<dbReference type="GO" id="GO:0004170">
    <property type="term" value="F:dUTP diphosphatase activity"/>
    <property type="evidence" value="ECO:0007669"/>
    <property type="project" value="UniProtKB-UniRule"/>
</dbReference>
<keyword evidence="5 7" id="KW-0546">Nucleotide metabolism</keyword>
<feature type="binding site" evidence="7">
    <location>
        <begin position="74"/>
        <end position="76"/>
    </location>
    <ligand>
        <name>substrate</name>
    </ligand>
</feature>
<evidence type="ECO:0000256" key="1">
    <source>
        <dbReference type="ARBA" id="ARBA00006581"/>
    </source>
</evidence>
<dbReference type="AlphaFoldDB" id="A0A328Y500"/>
<dbReference type="NCBIfam" id="TIGR00576">
    <property type="entry name" value="dut"/>
    <property type="match status" value="1"/>
</dbReference>
<protein>
    <recommendedName>
        <fullName evidence="7">Deoxyuridine 5'-triphosphate nucleotidohydrolase</fullName>
        <shortName evidence="7">dUTPase</shortName>
        <ecNumber evidence="7">3.6.1.23</ecNumber>
    </recommendedName>
    <alternativeName>
        <fullName evidence="7">dUTP pyrophosphatase</fullName>
    </alternativeName>
</protein>
<comment type="pathway">
    <text evidence="7">Pyrimidine metabolism; dUMP biosynthesis; dUMP from dCTP (dUTP route): step 2/2.</text>
</comment>
<comment type="caution">
    <text evidence="7">Lacks conserved residue(s) required for the propagation of feature annotation.</text>
</comment>
<evidence type="ECO:0000256" key="3">
    <source>
        <dbReference type="ARBA" id="ARBA00022801"/>
    </source>
</evidence>
<comment type="function">
    <text evidence="7">This enzyme is involved in nucleotide metabolism: it produces dUMP, the immediate precursor of thymidine nucleotides and it decreases the intracellular concentration of dUTP so that uracil cannot be incorporated into DNA.</text>
</comment>
<comment type="cofactor">
    <cofactor evidence="7">
        <name>Mg(2+)</name>
        <dbReference type="ChEBI" id="CHEBI:18420"/>
    </cofactor>
</comment>
<feature type="compositionally biased region" description="Gly residues" evidence="8">
    <location>
        <begin position="159"/>
        <end position="175"/>
    </location>
</feature>
<reference evidence="10 11" key="1">
    <citation type="submission" date="2018-06" db="EMBL/GenBank/DDBJ databases">
        <title>Comparative analysis of microorganisms from saline springs in Andes Mountain Range, Colombia.</title>
        <authorList>
            <person name="Rubin E."/>
        </authorList>
    </citation>
    <scope>NUCLEOTIDE SEQUENCE [LARGE SCALE GENOMIC DNA]</scope>
    <source>
        <strain evidence="10 11">USBA-857</strain>
    </source>
</reference>
<dbReference type="Proteomes" id="UP000249700">
    <property type="component" value="Unassembled WGS sequence"/>
</dbReference>
<comment type="catalytic activity">
    <reaction evidence="6 7">
        <text>dUTP + H2O = dUMP + diphosphate + H(+)</text>
        <dbReference type="Rhea" id="RHEA:10248"/>
        <dbReference type="ChEBI" id="CHEBI:15377"/>
        <dbReference type="ChEBI" id="CHEBI:15378"/>
        <dbReference type="ChEBI" id="CHEBI:33019"/>
        <dbReference type="ChEBI" id="CHEBI:61555"/>
        <dbReference type="ChEBI" id="CHEBI:246422"/>
        <dbReference type="EC" id="3.6.1.23"/>
    </reaction>
</comment>
<dbReference type="NCBIfam" id="NF001862">
    <property type="entry name" value="PRK00601.1"/>
    <property type="match status" value="1"/>
</dbReference>
<proteinExistence type="inferred from homology"/>
<dbReference type="PANTHER" id="PTHR11241">
    <property type="entry name" value="DEOXYURIDINE 5'-TRIPHOSPHATE NUCLEOTIDOHYDROLASE"/>
    <property type="match status" value="1"/>
</dbReference>
<dbReference type="GO" id="GO:0006226">
    <property type="term" value="P:dUMP biosynthetic process"/>
    <property type="evidence" value="ECO:0007669"/>
    <property type="project" value="UniProtKB-UniRule"/>
</dbReference>
<feature type="region of interest" description="Disordered" evidence="8">
    <location>
        <begin position="142"/>
        <end position="175"/>
    </location>
</feature>
<sequence>MTATSPAPRLAVKILDERVRDHLPHYATAGSAGMDLRALLDAPLTLEPGDCELVRTGLAVHIADPALAGMILPRSGLGHKHGIVLGNLVGLIDSDYQGELMISVWNRGQTRFVLEPFERLAQYVLVPVVQAELEVVDDFDAGLSNDSQDGSGQRSSGQQGTGQRGTGGFGSSGRH</sequence>